<dbReference type="RefSeq" id="WP_237980194.1">
    <property type="nucleotide sequence ID" value="NZ_JAKNCT010000012.1"/>
</dbReference>
<evidence type="ECO:0000256" key="9">
    <source>
        <dbReference type="RuleBase" id="RU000336"/>
    </source>
</evidence>
<comment type="subcellular location">
    <subcellularLocation>
        <location evidence="8">Cytoplasm</location>
    </subcellularLocation>
</comment>
<dbReference type="InterPro" id="IPR044136">
    <property type="entry name" value="Lys-tRNA-ligase_II_N"/>
</dbReference>
<evidence type="ECO:0000256" key="5">
    <source>
        <dbReference type="ARBA" id="ARBA00022840"/>
    </source>
</evidence>
<evidence type="ECO:0000256" key="10">
    <source>
        <dbReference type="SAM" id="MobiDB-lite"/>
    </source>
</evidence>
<keyword evidence="5 8" id="KW-0067">ATP-binding</keyword>
<dbReference type="Pfam" id="PF00152">
    <property type="entry name" value="tRNA-synt_2"/>
    <property type="match status" value="1"/>
</dbReference>
<gene>
    <name evidence="8 12" type="primary">lysS</name>
    <name evidence="12" type="ORF">MAF45_09775</name>
</gene>
<comment type="subunit">
    <text evidence="8">Homodimer.</text>
</comment>
<name>A0ABS9MTY6_9BURK</name>
<proteinExistence type="inferred from homology"/>
<keyword evidence="13" id="KW-1185">Reference proteome</keyword>
<dbReference type="EMBL" id="JAKNCT010000012">
    <property type="protein sequence ID" value="MCG5031725.1"/>
    <property type="molecule type" value="Genomic_DNA"/>
</dbReference>
<dbReference type="PRINTS" id="PR00982">
    <property type="entry name" value="TRNASYNTHLYS"/>
</dbReference>
<keyword evidence="8 9" id="KW-0460">Magnesium</keyword>
<keyword evidence="3 8" id="KW-0479">Metal-binding</keyword>
<evidence type="ECO:0000313" key="13">
    <source>
        <dbReference type="Proteomes" id="UP001297600"/>
    </source>
</evidence>
<evidence type="ECO:0000256" key="8">
    <source>
        <dbReference type="HAMAP-Rule" id="MF_00252"/>
    </source>
</evidence>
<keyword evidence="8" id="KW-0648">Protein biosynthesis</keyword>
<keyword evidence="4 8" id="KW-0547">Nucleotide-binding</keyword>
<keyword evidence="6 8" id="KW-0030">Aminoacyl-tRNA synthetase</keyword>
<dbReference type="NCBIfam" id="TIGR00499">
    <property type="entry name" value="lysS_bact"/>
    <property type="match status" value="1"/>
</dbReference>
<dbReference type="GO" id="GO:0004824">
    <property type="term" value="F:lysine-tRNA ligase activity"/>
    <property type="evidence" value="ECO:0007669"/>
    <property type="project" value="UniProtKB-EC"/>
</dbReference>
<dbReference type="PANTHER" id="PTHR42918:SF15">
    <property type="entry name" value="LYSINE--TRNA LIGASE, CHLOROPLASTIC_MITOCHONDRIAL"/>
    <property type="match status" value="1"/>
</dbReference>
<dbReference type="PROSITE" id="PS50862">
    <property type="entry name" value="AA_TRNA_LIGASE_II"/>
    <property type="match status" value="1"/>
</dbReference>
<feature type="binding site" evidence="8">
    <location>
        <position position="426"/>
    </location>
    <ligand>
        <name>Mg(2+)</name>
        <dbReference type="ChEBI" id="CHEBI:18420"/>
        <label>1</label>
    </ligand>
</feature>
<evidence type="ECO:0000256" key="7">
    <source>
        <dbReference type="ARBA" id="ARBA00048573"/>
    </source>
</evidence>
<comment type="similarity">
    <text evidence="1 8">Belongs to the class-II aminoacyl-tRNA synthetase family.</text>
</comment>
<evidence type="ECO:0000256" key="3">
    <source>
        <dbReference type="ARBA" id="ARBA00022723"/>
    </source>
</evidence>
<dbReference type="InterPro" id="IPR002313">
    <property type="entry name" value="Lys-tRNA-ligase_II"/>
</dbReference>
<organism evidence="12 13">
    <name type="scientific">Mesosutterella porci</name>
    <dbReference type="NCBI Taxonomy" id="2915351"/>
    <lineage>
        <taxon>Bacteria</taxon>
        <taxon>Pseudomonadati</taxon>
        <taxon>Pseudomonadota</taxon>
        <taxon>Betaproteobacteria</taxon>
        <taxon>Burkholderiales</taxon>
        <taxon>Sutterellaceae</taxon>
        <taxon>Mesosutterella</taxon>
    </lineage>
</organism>
<dbReference type="EC" id="6.1.1.6" evidence="8"/>
<comment type="cofactor">
    <cofactor evidence="8 9">
        <name>Mg(2+)</name>
        <dbReference type="ChEBI" id="CHEBI:18420"/>
    </cofactor>
    <text evidence="8 9">Binds 3 Mg(2+) ions per subunit.</text>
</comment>
<protein>
    <recommendedName>
        <fullName evidence="8">Lysine--tRNA ligase</fullName>
        <ecNumber evidence="8">6.1.1.6</ecNumber>
    </recommendedName>
    <alternativeName>
        <fullName evidence="8">Lysyl-tRNA synthetase</fullName>
        <shortName evidence="8">LysRS</shortName>
    </alternativeName>
</protein>
<evidence type="ECO:0000256" key="1">
    <source>
        <dbReference type="ARBA" id="ARBA00008226"/>
    </source>
</evidence>
<dbReference type="CDD" id="cd00775">
    <property type="entry name" value="LysRS_core"/>
    <property type="match status" value="1"/>
</dbReference>
<sequence length="515" mass="58833">MTENKQGKNSQPAPDAAAEENHTIAERRAKLQALRDAGVAYPNDFRRKDYFGDLREKYGSRTREEFEAGDRIEVQAAGRIMLKRVMGKVSFLTVHDMTGDMQFFVTRDALGEEAYKNFKTWDAGDIVGTTGYLFKTKTGELSIHVETLRLLTKSIRPLPDKHKGITDPELIYRQRYVDLMTNEVSRRRFITRSKIIAAIRDFMAKNRFMEVETPMLHPIPGGANAKPFITHHNALDIDLYMRIAPELYLKRLVVGGFERVYDMNRCFRNEGMDVRHNPEFTTIEWYATYWDYRIQMDFTEELLRYAAIQATGSAVVQYQGTTVDLSKPFDRLTPKQAIMKYSDYTEAQLDNEKFMRAELARRGNPQPDFAGRGTLLMAMFDLVAEEKLIQPTFLIDFPTEVSPLARASDKDPSICERFELYIVGREHANGFSELNDPDDQAARFKAQAEAKSKGDDEAMYYDADYIRALEYGLAPTSGCGVGIDRLVMLLTDAPSIRDVLLFPQMRPETGLGIGR</sequence>
<dbReference type="Pfam" id="PF01336">
    <property type="entry name" value="tRNA_anti-codon"/>
    <property type="match status" value="1"/>
</dbReference>
<feature type="domain" description="Aminoacyl-transfer RNA synthetases class-II family profile" evidence="11">
    <location>
        <begin position="192"/>
        <end position="507"/>
    </location>
</feature>
<comment type="caution">
    <text evidence="12">The sequence shown here is derived from an EMBL/GenBank/DDBJ whole genome shotgun (WGS) entry which is preliminary data.</text>
</comment>
<dbReference type="InterPro" id="IPR018149">
    <property type="entry name" value="Lys-tRNA-synth_II_C"/>
</dbReference>
<dbReference type="InterPro" id="IPR045864">
    <property type="entry name" value="aa-tRNA-synth_II/BPL/LPL"/>
</dbReference>
<dbReference type="Gene3D" id="2.40.50.140">
    <property type="entry name" value="Nucleic acid-binding proteins"/>
    <property type="match status" value="1"/>
</dbReference>
<dbReference type="InterPro" id="IPR004364">
    <property type="entry name" value="Aa-tRNA-synt_II"/>
</dbReference>
<evidence type="ECO:0000256" key="4">
    <source>
        <dbReference type="ARBA" id="ARBA00022741"/>
    </source>
</evidence>
<evidence type="ECO:0000313" key="12">
    <source>
        <dbReference type="EMBL" id="MCG5031725.1"/>
    </source>
</evidence>
<dbReference type="SUPFAM" id="SSF55681">
    <property type="entry name" value="Class II aaRS and biotin synthetases"/>
    <property type="match status" value="1"/>
</dbReference>
<keyword evidence="2 8" id="KW-0436">Ligase</keyword>
<dbReference type="Gene3D" id="3.30.930.10">
    <property type="entry name" value="Bira Bifunctional Protein, Domain 2"/>
    <property type="match status" value="1"/>
</dbReference>
<evidence type="ECO:0000256" key="2">
    <source>
        <dbReference type="ARBA" id="ARBA00022598"/>
    </source>
</evidence>
<dbReference type="HAMAP" id="MF_00252">
    <property type="entry name" value="Lys_tRNA_synth_class2"/>
    <property type="match status" value="1"/>
</dbReference>
<dbReference type="Proteomes" id="UP001297600">
    <property type="component" value="Unassembled WGS sequence"/>
</dbReference>
<dbReference type="InterPro" id="IPR006195">
    <property type="entry name" value="aa-tRNA-synth_II"/>
</dbReference>
<keyword evidence="8" id="KW-0963">Cytoplasm</keyword>
<dbReference type="InterPro" id="IPR012340">
    <property type="entry name" value="NA-bd_OB-fold"/>
</dbReference>
<dbReference type="SUPFAM" id="SSF50249">
    <property type="entry name" value="Nucleic acid-binding proteins"/>
    <property type="match status" value="1"/>
</dbReference>
<dbReference type="PANTHER" id="PTHR42918">
    <property type="entry name" value="LYSYL-TRNA SYNTHETASE"/>
    <property type="match status" value="1"/>
</dbReference>
<evidence type="ECO:0000256" key="6">
    <source>
        <dbReference type="ARBA" id="ARBA00023146"/>
    </source>
</evidence>
<evidence type="ECO:0000259" key="11">
    <source>
        <dbReference type="PROSITE" id="PS50862"/>
    </source>
</evidence>
<feature type="binding site" evidence="8">
    <location>
        <position position="426"/>
    </location>
    <ligand>
        <name>Mg(2+)</name>
        <dbReference type="ChEBI" id="CHEBI:18420"/>
        <label>2</label>
    </ligand>
</feature>
<feature type="compositionally biased region" description="Polar residues" evidence="10">
    <location>
        <begin position="1"/>
        <end position="12"/>
    </location>
</feature>
<dbReference type="NCBIfam" id="NF001756">
    <property type="entry name" value="PRK00484.1"/>
    <property type="match status" value="1"/>
</dbReference>
<comment type="catalytic activity">
    <reaction evidence="7 8 9">
        <text>tRNA(Lys) + L-lysine + ATP = L-lysyl-tRNA(Lys) + AMP + diphosphate</text>
        <dbReference type="Rhea" id="RHEA:20792"/>
        <dbReference type="Rhea" id="RHEA-COMP:9696"/>
        <dbReference type="Rhea" id="RHEA-COMP:9697"/>
        <dbReference type="ChEBI" id="CHEBI:30616"/>
        <dbReference type="ChEBI" id="CHEBI:32551"/>
        <dbReference type="ChEBI" id="CHEBI:33019"/>
        <dbReference type="ChEBI" id="CHEBI:78442"/>
        <dbReference type="ChEBI" id="CHEBI:78529"/>
        <dbReference type="ChEBI" id="CHEBI:456215"/>
        <dbReference type="EC" id="6.1.1.6"/>
    </reaction>
</comment>
<dbReference type="CDD" id="cd04322">
    <property type="entry name" value="LysRS_N"/>
    <property type="match status" value="1"/>
</dbReference>
<reference evidence="12 13" key="1">
    <citation type="submission" date="2022-02" db="EMBL/GenBank/DDBJ databases">
        <title>Mesosutterella porci, a novel member of the family Sutterellaceae from pig feces.</title>
        <authorList>
            <person name="Wylensek D."/>
            <person name="Clavel T."/>
        </authorList>
    </citation>
    <scope>NUCLEOTIDE SEQUENCE [LARGE SCALE GENOMIC DNA]</scope>
    <source>
        <strain evidence="13">oilRF-744-wt-GAM-9</strain>
    </source>
</reference>
<dbReference type="InterPro" id="IPR004365">
    <property type="entry name" value="NA-bd_OB_tRNA"/>
</dbReference>
<accession>A0ABS9MTY6</accession>
<feature type="region of interest" description="Disordered" evidence="10">
    <location>
        <begin position="1"/>
        <end position="23"/>
    </location>
</feature>
<feature type="binding site" evidence="8">
    <location>
        <position position="419"/>
    </location>
    <ligand>
        <name>Mg(2+)</name>
        <dbReference type="ChEBI" id="CHEBI:18420"/>
        <label>1</label>
    </ligand>
</feature>